<sequence length="60" mass="6906">MNSKINDVNNMNCSNCGALLGESIRKFCEFCGFELNLQVKRENESIKENKSQKSSRRRCC</sequence>
<name>A0A0F9PG22_9ZZZZ</name>
<organism evidence="1">
    <name type="scientific">marine sediment metagenome</name>
    <dbReference type="NCBI Taxonomy" id="412755"/>
    <lineage>
        <taxon>unclassified sequences</taxon>
        <taxon>metagenomes</taxon>
        <taxon>ecological metagenomes</taxon>
    </lineage>
</organism>
<comment type="caution">
    <text evidence="1">The sequence shown here is derived from an EMBL/GenBank/DDBJ whole genome shotgun (WGS) entry which is preliminary data.</text>
</comment>
<dbReference type="AlphaFoldDB" id="A0A0F9PG22"/>
<evidence type="ECO:0000313" key="1">
    <source>
        <dbReference type="EMBL" id="KKM99990.1"/>
    </source>
</evidence>
<dbReference type="EMBL" id="LAZR01005433">
    <property type="protein sequence ID" value="KKM99990.1"/>
    <property type="molecule type" value="Genomic_DNA"/>
</dbReference>
<accession>A0A0F9PG22</accession>
<reference evidence="1" key="1">
    <citation type="journal article" date="2015" name="Nature">
        <title>Complex archaea that bridge the gap between prokaryotes and eukaryotes.</title>
        <authorList>
            <person name="Spang A."/>
            <person name="Saw J.H."/>
            <person name="Jorgensen S.L."/>
            <person name="Zaremba-Niedzwiedzka K."/>
            <person name="Martijn J."/>
            <person name="Lind A.E."/>
            <person name="van Eijk R."/>
            <person name="Schleper C."/>
            <person name="Guy L."/>
            <person name="Ettema T.J."/>
        </authorList>
    </citation>
    <scope>NUCLEOTIDE SEQUENCE</scope>
</reference>
<protein>
    <recommendedName>
        <fullName evidence="2">Zinc-ribbon domain-containing protein</fullName>
    </recommendedName>
</protein>
<evidence type="ECO:0008006" key="2">
    <source>
        <dbReference type="Google" id="ProtNLM"/>
    </source>
</evidence>
<proteinExistence type="predicted"/>
<gene>
    <name evidence="1" type="ORF">LCGC14_1142270</name>
</gene>